<organism evidence="3 4">
    <name type="scientific">Veillonella atypica</name>
    <dbReference type="NCBI Taxonomy" id="39777"/>
    <lineage>
        <taxon>Bacteria</taxon>
        <taxon>Bacillati</taxon>
        <taxon>Bacillota</taxon>
        <taxon>Negativicutes</taxon>
        <taxon>Veillonellales</taxon>
        <taxon>Veillonellaceae</taxon>
        <taxon>Veillonella</taxon>
    </lineage>
</organism>
<evidence type="ECO:0000256" key="2">
    <source>
        <dbReference type="ARBA" id="ARBA00022649"/>
    </source>
</evidence>
<evidence type="ECO:0000313" key="4">
    <source>
        <dbReference type="Proteomes" id="UP000277803"/>
    </source>
</evidence>
<comment type="caution">
    <text evidence="3">The sequence shown here is derived from an EMBL/GenBank/DDBJ whole genome shotgun (WGS) entry which is preliminary data.</text>
</comment>
<dbReference type="Pfam" id="PF02452">
    <property type="entry name" value="PemK_toxin"/>
    <property type="match status" value="1"/>
</dbReference>
<dbReference type="AlphaFoldDB" id="A0A3A6W1I5"/>
<dbReference type="InterPro" id="IPR011067">
    <property type="entry name" value="Plasmid_toxin/cell-grow_inhib"/>
</dbReference>
<reference evidence="3 4" key="1">
    <citation type="submission" date="2018-09" db="EMBL/GenBank/DDBJ databases">
        <title>Genome sequence of Veillonella atypica isolated from periodontal Korean patients.</title>
        <authorList>
            <person name="Lee J.-H."/>
            <person name="Moon J.-H."/>
            <person name="Shin S.-Y."/>
        </authorList>
    </citation>
    <scope>NUCLEOTIDE SEQUENCE [LARGE SCALE GENOMIC DNA]</scope>
    <source>
        <strain evidence="3 4">KHUD_V1</strain>
    </source>
</reference>
<dbReference type="EMBL" id="QXZZ01000020">
    <property type="protein sequence ID" value="RJY50804.1"/>
    <property type="molecule type" value="Genomic_DNA"/>
</dbReference>
<dbReference type="Gene3D" id="2.30.30.110">
    <property type="match status" value="1"/>
</dbReference>
<evidence type="ECO:0000256" key="1">
    <source>
        <dbReference type="ARBA" id="ARBA00007521"/>
    </source>
</evidence>
<gene>
    <name evidence="3" type="ORF">D2965_03600</name>
</gene>
<dbReference type="GO" id="GO:0003677">
    <property type="term" value="F:DNA binding"/>
    <property type="evidence" value="ECO:0007669"/>
    <property type="project" value="InterPro"/>
</dbReference>
<protein>
    <recommendedName>
        <fullName evidence="5">PemK-like protein</fullName>
    </recommendedName>
</protein>
<comment type="similarity">
    <text evidence="1">Belongs to the PemK/MazF family.</text>
</comment>
<name>A0A3A6W1I5_9FIRM</name>
<dbReference type="InterPro" id="IPR003477">
    <property type="entry name" value="PemK-like"/>
</dbReference>
<evidence type="ECO:0000313" key="3">
    <source>
        <dbReference type="EMBL" id="RJY50804.1"/>
    </source>
</evidence>
<evidence type="ECO:0008006" key="5">
    <source>
        <dbReference type="Google" id="ProtNLM"/>
    </source>
</evidence>
<proteinExistence type="inferred from homology"/>
<accession>A0A3A6W1I5</accession>
<dbReference type="Proteomes" id="UP000277803">
    <property type="component" value="Unassembled WGS sequence"/>
</dbReference>
<dbReference type="RefSeq" id="WP_119982305.1">
    <property type="nucleotide sequence ID" value="NZ_QXZZ01000020.1"/>
</dbReference>
<sequence>MPNEWEVWWATVAFEDYDGSKVRPVIVFENREAYILSLKVTSHPPRRNYQGEFELLRWDVAGLEVPSTVRLSQPLQLMESDFISKIGELDPLDVYGIQQRLELM</sequence>
<keyword evidence="2" id="KW-1277">Toxin-antitoxin system</keyword>
<dbReference type="SUPFAM" id="SSF50118">
    <property type="entry name" value="Cell growth inhibitor/plasmid maintenance toxic component"/>
    <property type="match status" value="1"/>
</dbReference>